<accession>X1SG94</accession>
<evidence type="ECO:0008006" key="2">
    <source>
        <dbReference type="Google" id="ProtNLM"/>
    </source>
</evidence>
<feature type="non-terminal residue" evidence="1">
    <location>
        <position position="1"/>
    </location>
</feature>
<proteinExistence type="predicted"/>
<evidence type="ECO:0000313" key="1">
    <source>
        <dbReference type="EMBL" id="GAI91968.1"/>
    </source>
</evidence>
<dbReference type="Gene3D" id="3.30.390.50">
    <property type="entry name" value="CO dehydrogenase flavoprotein, C-terminal domain"/>
    <property type="match status" value="1"/>
</dbReference>
<reference evidence="1" key="1">
    <citation type="journal article" date="2014" name="Front. Microbiol.">
        <title>High frequency of phylogenetically diverse reductive dehalogenase-homologous genes in deep subseafloor sedimentary metagenomes.</title>
        <authorList>
            <person name="Kawai M."/>
            <person name="Futagami T."/>
            <person name="Toyoda A."/>
            <person name="Takaki Y."/>
            <person name="Nishi S."/>
            <person name="Hori S."/>
            <person name="Arai W."/>
            <person name="Tsubouchi T."/>
            <person name="Morono Y."/>
            <person name="Uchiyama I."/>
            <person name="Ito T."/>
            <person name="Fujiyama A."/>
            <person name="Inagaki F."/>
            <person name="Takami H."/>
        </authorList>
    </citation>
    <scope>NUCLEOTIDE SEQUENCE</scope>
    <source>
        <strain evidence="1">Expedition CK06-06</strain>
    </source>
</reference>
<gene>
    <name evidence="1" type="ORF">S12H4_30700</name>
</gene>
<protein>
    <recommendedName>
        <fullName evidence="2">Lipoate--protein ligase</fullName>
    </recommendedName>
</protein>
<organism evidence="1">
    <name type="scientific">marine sediment metagenome</name>
    <dbReference type="NCBI Taxonomy" id="412755"/>
    <lineage>
        <taxon>unclassified sequences</taxon>
        <taxon>metagenomes</taxon>
        <taxon>ecological metagenomes</taxon>
    </lineage>
</organism>
<dbReference type="EMBL" id="BARW01017838">
    <property type="protein sequence ID" value="GAI91968.1"/>
    <property type="molecule type" value="Genomic_DNA"/>
</dbReference>
<name>X1SG94_9ZZZZ</name>
<comment type="caution">
    <text evidence="1">The sequence shown here is derived from an EMBL/GenBank/DDBJ whole genome shotgun (WGS) entry which is preliminary data.</text>
</comment>
<sequence>ISLSGDFTFYPKDYLEGLEGKLKGNVREKSLLNSKIEEFYDKEKVQSPGVESEDFLKAMKVEE</sequence>
<dbReference type="AlphaFoldDB" id="X1SG94"/>